<comment type="caution">
    <text evidence="2">The sequence shown here is derived from an EMBL/GenBank/DDBJ whole genome shotgun (WGS) entry which is preliminary data.</text>
</comment>
<feature type="domain" description="CSD" evidence="1">
    <location>
        <begin position="27"/>
        <end position="92"/>
    </location>
</feature>
<dbReference type="PANTHER" id="PTHR46565:SF20">
    <property type="entry name" value="COLD SHOCK DOMAIN-CONTAINING PROTEIN 4"/>
    <property type="match status" value="1"/>
</dbReference>
<name>A0ABX0UXE5_9HYPH</name>
<dbReference type="SUPFAM" id="SSF50249">
    <property type="entry name" value="Nucleic acid-binding proteins"/>
    <property type="match status" value="2"/>
</dbReference>
<dbReference type="CDD" id="cd04458">
    <property type="entry name" value="CSP_CDS"/>
    <property type="match status" value="2"/>
</dbReference>
<sequence>MTDETHSGARVAAERGEADGVSCDLIEIRGRIKWFDTSRGFGFVVPDNGMSDVLLHITCLKRDGYETAVEGATIVCDAMRRDRGLQVFRIRSIDVSTAPHPSELPVRTHVSVVPTGGFQMVVVKWFNRQRGFGFVTCGEGTPDIFIHMETMRRYGLMELVPGQALLVRYGDGPKGRMVAEVRLPDISHAPVSH</sequence>
<dbReference type="InterPro" id="IPR002059">
    <property type="entry name" value="CSP_DNA-bd"/>
</dbReference>
<dbReference type="PRINTS" id="PR00050">
    <property type="entry name" value="COLDSHOCK"/>
</dbReference>
<dbReference type="SMART" id="SM00357">
    <property type="entry name" value="CSP"/>
    <property type="match status" value="2"/>
</dbReference>
<proteinExistence type="predicted"/>
<keyword evidence="3" id="KW-1185">Reference proteome</keyword>
<dbReference type="InterPro" id="IPR012340">
    <property type="entry name" value="NA-bd_OB-fold"/>
</dbReference>
<dbReference type="Proteomes" id="UP001429580">
    <property type="component" value="Unassembled WGS sequence"/>
</dbReference>
<dbReference type="PROSITE" id="PS51857">
    <property type="entry name" value="CSD_2"/>
    <property type="match status" value="1"/>
</dbReference>
<dbReference type="Gene3D" id="2.40.50.140">
    <property type="entry name" value="Nucleic acid-binding proteins"/>
    <property type="match status" value="2"/>
</dbReference>
<organism evidence="2 3">
    <name type="scientific">Pseudochelatococcus lubricantis</name>
    <dbReference type="NCBI Taxonomy" id="1538102"/>
    <lineage>
        <taxon>Bacteria</taxon>
        <taxon>Pseudomonadati</taxon>
        <taxon>Pseudomonadota</taxon>
        <taxon>Alphaproteobacteria</taxon>
        <taxon>Hyphomicrobiales</taxon>
        <taxon>Chelatococcaceae</taxon>
        <taxon>Pseudochelatococcus</taxon>
    </lineage>
</organism>
<dbReference type="EMBL" id="JAASQI010000001">
    <property type="protein sequence ID" value="NIJ56535.1"/>
    <property type="molecule type" value="Genomic_DNA"/>
</dbReference>
<protein>
    <submittedName>
        <fullName evidence="2">CspA family cold shock protein</fullName>
    </submittedName>
</protein>
<accession>A0ABX0UXE5</accession>
<reference evidence="2 3" key="1">
    <citation type="submission" date="2020-03" db="EMBL/GenBank/DDBJ databases">
        <title>Genomic Encyclopedia of Type Strains, Phase IV (KMG-IV): sequencing the most valuable type-strain genomes for metagenomic binning, comparative biology and taxonomic classification.</title>
        <authorList>
            <person name="Goeker M."/>
        </authorList>
    </citation>
    <scope>NUCLEOTIDE SEQUENCE [LARGE SCALE GENOMIC DNA]</scope>
    <source>
        <strain evidence="2 3">DSM 103870</strain>
    </source>
</reference>
<evidence type="ECO:0000313" key="3">
    <source>
        <dbReference type="Proteomes" id="UP001429580"/>
    </source>
</evidence>
<dbReference type="RefSeq" id="WP_166948092.1">
    <property type="nucleotide sequence ID" value="NZ_JAASQI010000001.1"/>
</dbReference>
<dbReference type="Pfam" id="PF00313">
    <property type="entry name" value="CSD"/>
    <property type="match status" value="2"/>
</dbReference>
<evidence type="ECO:0000313" key="2">
    <source>
        <dbReference type="EMBL" id="NIJ56535.1"/>
    </source>
</evidence>
<dbReference type="PANTHER" id="PTHR46565">
    <property type="entry name" value="COLD SHOCK DOMAIN PROTEIN 2"/>
    <property type="match status" value="1"/>
</dbReference>
<gene>
    <name evidence="2" type="ORF">FHS82_000348</name>
</gene>
<dbReference type="InterPro" id="IPR011129">
    <property type="entry name" value="CSD"/>
</dbReference>
<evidence type="ECO:0000259" key="1">
    <source>
        <dbReference type="PROSITE" id="PS51857"/>
    </source>
</evidence>